<dbReference type="EMBL" id="SGPL01000075">
    <property type="protein sequence ID" value="THH18451.1"/>
    <property type="molecule type" value="Genomic_DNA"/>
</dbReference>
<organism evidence="2 3">
    <name type="scientific">Bondarzewia mesenterica</name>
    <dbReference type="NCBI Taxonomy" id="1095465"/>
    <lineage>
        <taxon>Eukaryota</taxon>
        <taxon>Fungi</taxon>
        <taxon>Dikarya</taxon>
        <taxon>Basidiomycota</taxon>
        <taxon>Agaricomycotina</taxon>
        <taxon>Agaricomycetes</taxon>
        <taxon>Russulales</taxon>
        <taxon>Bondarzewiaceae</taxon>
        <taxon>Bondarzewia</taxon>
    </lineage>
</organism>
<evidence type="ECO:0000313" key="3">
    <source>
        <dbReference type="Proteomes" id="UP000310158"/>
    </source>
</evidence>
<dbReference type="Proteomes" id="UP000310158">
    <property type="component" value="Unassembled WGS sequence"/>
</dbReference>
<dbReference type="AlphaFoldDB" id="A0A4S4M2N0"/>
<evidence type="ECO:0000256" key="1">
    <source>
        <dbReference type="SAM" id="MobiDB-lite"/>
    </source>
</evidence>
<feature type="region of interest" description="Disordered" evidence="1">
    <location>
        <begin position="1"/>
        <end position="53"/>
    </location>
</feature>
<accession>A0A4S4M2N0</accession>
<keyword evidence="3" id="KW-1185">Reference proteome</keyword>
<evidence type="ECO:0000313" key="2">
    <source>
        <dbReference type="EMBL" id="THH18451.1"/>
    </source>
</evidence>
<gene>
    <name evidence="2" type="ORF">EW146_g2548</name>
</gene>
<name>A0A4S4M2N0_9AGAM</name>
<comment type="caution">
    <text evidence="2">The sequence shown here is derived from an EMBL/GenBank/DDBJ whole genome shotgun (WGS) entry which is preliminary data.</text>
</comment>
<sequence>MTLPPIPISTRPPHIPTAQPVSSSSVPHPVHPQRQSPSSINSVSTIRTGNPSLHHHVQYTVSRHRSTRPKLSHPIAMSHRAGLGLVTFPTLS</sequence>
<reference evidence="2 3" key="1">
    <citation type="submission" date="2019-02" db="EMBL/GenBank/DDBJ databases">
        <title>Genome sequencing of the rare red list fungi Bondarzewia mesenterica.</title>
        <authorList>
            <person name="Buettner E."/>
            <person name="Kellner H."/>
        </authorList>
    </citation>
    <scope>NUCLEOTIDE SEQUENCE [LARGE SCALE GENOMIC DNA]</scope>
    <source>
        <strain evidence="2 3">DSM 108281</strain>
    </source>
</reference>
<protein>
    <submittedName>
        <fullName evidence="2">Uncharacterized protein</fullName>
    </submittedName>
</protein>
<proteinExistence type="predicted"/>
<feature type="compositionally biased region" description="Polar residues" evidence="1">
    <location>
        <begin position="33"/>
        <end position="51"/>
    </location>
</feature>